<dbReference type="InterPro" id="IPR013563">
    <property type="entry name" value="Oligopep_ABC_C"/>
</dbReference>
<evidence type="ECO:0000256" key="7">
    <source>
        <dbReference type="ARBA" id="ARBA00023136"/>
    </source>
</evidence>
<dbReference type="InterPro" id="IPR050388">
    <property type="entry name" value="ABC_Ni/Peptide_Import"/>
</dbReference>
<dbReference type="EMBL" id="LQRA01000044">
    <property type="protein sequence ID" value="KZE81160.1"/>
    <property type="molecule type" value="Genomic_DNA"/>
</dbReference>
<dbReference type="InterPro" id="IPR003439">
    <property type="entry name" value="ABC_transporter-like_ATP-bd"/>
</dbReference>
<dbReference type="SUPFAM" id="SSF52540">
    <property type="entry name" value="P-loop containing nucleoside triphosphate hydrolases"/>
    <property type="match status" value="1"/>
</dbReference>
<keyword evidence="7" id="KW-0472">Membrane</keyword>
<dbReference type="eggNOG" id="COG0444">
    <property type="taxonomic scope" value="Bacteria"/>
</dbReference>
<dbReference type="InterPro" id="IPR017871">
    <property type="entry name" value="ABC_transporter-like_CS"/>
</dbReference>
<dbReference type="CDD" id="cd03257">
    <property type="entry name" value="ABC_NikE_OppD_transporters"/>
    <property type="match status" value="1"/>
</dbReference>
<organism evidence="9 10">
    <name type="scientific">Paenibacillus elgii</name>
    <dbReference type="NCBI Taxonomy" id="189691"/>
    <lineage>
        <taxon>Bacteria</taxon>
        <taxon>Bacillati</taxon>
        <taxon>Bacillota</taxon>
        <taxon>Bacilli</taxon>
        <taxon>Bacillales</taxon>
        <taxon>Paenibacillaceae</taxon>
        <taxon>Paenibacillus</taxon>
    </lineage>
</organism>
<feature type="domain" description="ABC transporter" evidence="8">
    <location>
        <begin position="11"/>
        <end position="260"/>
    </location>
</feature>
<comment type="subcellular location">
    <subcellularLocation>
        <location evidence="1">Cell membrane</location>
        <topology evidence="1">Peripheral membrane protein</topology>
    </subcellularLocation>
</comment>
<evidence type="ECO:0000256" key="1">
    <source>
        <dbReference type="ARBA" id="ARBA00004202"/>
    </source>
</evidence>
<accession>A0A163Z726</accession>
<evidence type="ECO:0000313" key="10">
    <source>
        <dbReference type="Proteomes" id="UP000076563"/>
    </source>
</evidence>
<dbReference type="Proteomes" id="UP000076563">
    <property type="component" value="Unassembled WGS sequence"/>
</dbReference>
<evidence type="ECO:0000313" key="9">
    <source>
        <dbReference type="EMBL" id="KZE81160.1"/>
    </source>
</evidence>
<evidence type="ECO:0000256" key="3">
    <source>
        <dbReference type="ARBA" id="ARBA00022448"/>
    </source>
</evidence>
<dbReference type="InterPro" id="IPR027417">
    <property type="entry name" value="P-loop_NTPase"/>
</dbReference>
<dbReference type="Pfam" id="PF08352">
    <property type="entry name" value="oligo_HPY"/>
    <property type="match status" value="1"/>
</dbReference>
<dbReference type="AlphaFoldDB" id="A0A163Z726"/>
<comment type="similarity">
    <text evidence="2">Belongs to the ABC transporter superfamily.</text>
</comment>
<evidence type="ECO:0000256" key="5">
    <source>
        <dbReference type="ARBA" id="ARBA00022741"/>
    </source>
</evidence>
<name>A0A163Z726_9BACL</name>
<evidence type="ECO:0000256" key="2">
    <source>
        <dbReference type="ARBA" id="ARBA00005417"/>
    </source>
</evidence>
<keyword evidence="5" id="KW-0547">Nucleotide-binding</keyword>
<protein>
    <submittedName>
        <fullName evidence="9">Peptide ABC transporter ATP-binding protein</fullName>
    </submittedName>
</protein>
<evidence type="ECO:0000259" key="8">
    <source>
        <dbReference type="PROSITE" id="PS50893"/>
    </source>
</evidence>
<dbReference type="GO" id="GO:0015833">
    <property type="term" value="P:peptide transport"/>
    <property type="evidence" value="ECO:0007669"/>
    <property type="project" value="InterPro"/>
</dbReference>
<dbReference type="GO" id="GO:0016887">
    <property type="term" value="F:ATP hydrolysis activity"/>
    <property type="evidence" value="ECO:0007669"/>
    <property type="project" value="InterPro"/>
</dbReference>
<keyword evidence="3" id="KW-0813">Transport</keyword>
<dbReference type="PROSITE" id="PS00211">
    <property type="entry name" value="ABC_TRANSPORTER_1"/>
    <property type="match status" value="1"/>
</dbReference>
<dbReference type="PANTHER" id="PTHR43297">
    <property type="entry name" value="OLIGOPEPTIDE TRANSPORT ATP-BINDING PROTEIN APPD"/>
    <property type="match status" value="1"/>
</dbReference>
<reference evidence="10" key="1">
    <citation type="submission" date="2016-01" db="EMBL/GenBank/DDBJ databases">
        <title>Draft genome of Chromobacterium sp. F49.</title>
        <authorList>
            <person name="Hong K.W."/>
        </authorList>
    </citation>
    <scope>NUCLEOTIDE SEQUENCE [LARGE SCALE GENOMIC DNA]</scope>
    <source>
        <strain evidence="10">M63</strain>
    </source>
</reference>
<dbReference type="Gene3D" id="3.40.50.300">
    <property type="entry name" value="P-loop containing nucleotide triphosphate hydrolases"/>
    <property type="match status" value="1"/>
</dbReference>
<dbReference type="InterPro" id="IPR003593">
    <property type="entry name" value="AAA+_ATPase"/>
</dbReference>
<evidence type="ECO:0000256" key="6">
    <source>
        <dbReference type="ARBA" id="ARBA00022840"/>
    </source>
</evidence>
<keyword evidence="10" id="KW-1185">Reference proteome</keyword>
<dbReference type="PROSITE" id="PS50893">
    <property type="entry name" value="ABC_TRANSPORTER_2"/>
    <property type="match status" value="1"/>
</dbReference>
<dbReference type="SMART" id="SM00382">
    <property type="entry name" value="AAA"/>
    <property type="match status" value="1"/>
</dbReference>
<evidence type="ECO:0000256" key="4">
    <source>
        <dbReference type="ARBA" id="ARBA00022475"/>
    </source>
</evidence>
<sequence>MNNPSSALLDIRHLSAGFSIEGNYYRAVDDVSLRLLPGQVLGVVGESGCGKSVMSLSIMKLLPKKVSRMDSGEIWFDGSNLMNLSESELLKLRGSDIGMVFQEPMTALNPVFTIGYQIEEVLENHLVMSKKERRKRSIELLRSVGIPHAERIVGEYPHQLSGGMRQRVMIAMAIACNPKLLIADEPTTALDVTIQAQIIELLKDIQQQRGMSMILITHDLGVVAEMADTVAVMYAGQIVEQGHVTQIFYEPKHPYLQLLLQSLPRLDEEQERLKSISGIVPSLVHMPRTGCRFAGRCPSASDDCRRLTPQLANAGGGHYVRCLNFSACVPTAREEETV</sequence>
<dbReference type="GO" id="GO:0005524">
    <property type="term" value="F:ATP binding"/>
    <property type="evidence" value="ECO:0007669"/>
    <property type="project" value="UniProtKB-KW"/>
</dbReference>
<dbReference type="GO" id="GO:0005886">
    <property type="term" value="C:plasma membrane"/>
    <property type="evidence" value="ECO:0007669"/>
    <property type="project" value="UniProtKB-SubCell"/>
</dbReference>
<dbReference type="RefSeq" id="WP_063179152.1">
    <property type="nucleotide sequence ID" value="NZ_CP121215.1"/>
</dbReference>
<keyword evidence="6 9" id="KW-0067">ATP-binding</keyword>
<dbReference type="FunFam" id="3.40.50.300:FF:000016">
    <property type="entry name" value="Oligopeptide ABC transporter ATP-binding component"/>
    <property type="match status" value="1"/>
</dbReference>
<proteinExistence type="inferred from homology"/>
<dbReference type="Pfam" id="PF00005">
    <property type="entry name" value="ABC_tran"/>
    <property type="match status" value="1"/>
</dbReference>
<comment type="caution">
    <text evidence="9">The sequence shown here is derived from an EMBL/GenBank/DDBJ whole genome shotgun (WGS) entry which is preliminary data.</text>
</comment>
<keyword evidence="4" id="KW-1003">Cell membrane</keyword>
<dbReference type="PANTHER" id="PTHR43297:SF2">
    <property type="entry name" value="DIPEPTIDE TRANSPORT ATP-BINDING PROTEIN DPPD"/>
    <property type="match status" value="1"/>
</dbReference>
<gene>
    <name evidence="9" type="ORF">AV654_01295</name>
</gene>
<dbReference type="NCBIfam" id="TIGR01727">
    <property type="entry name" value="oligo_HPY"/>
    <property type="match status" value="1"/>
</dbReference>
<dbReference type="STRING" id="1007103.GCA_000213315_06412"/>
<dbReference type="OrthoDB" id="9802264at2"/>